<accession>A0A165DQA3</accession>
<dbReference type="InterPro" id="IPR002938">
    <property type="entry name" value="FAD-bd"/>
</dbReference>
<name>A0A165DQA3_9APHY</name>
<dbReference type="Pfam" id="PF07976">
    <property type="entry name" value="Phe_hydrox_dim"/>
    <property type="match status" value="1"/>
</dbReference>
<protein>
    <submittedName>
        <fullName evidence="7">Monooxygenase</fullName>
    </submittedName>
</protein>
<dbReference type="GO" id="GO:0071949">
    <property type="term" value="F:FAD binding"/>
    <property type="evidence" value="ECO:0007669"/>
    <property type="project" value="InterPro"/>
</dbReference>
<keyword evidence="3" id="KW-0274">FAD</keyword>
<dbReference type="OrthoDB" id="2690153at2759"/>
<dbReference type="InterPro" id="IPR038220">
    <property type="entry name" value="PHOX_C_sf"/>
</dbReference>
<evidence type="ECO:0000313" key="7">
    <source>
        <dbReference type="EMBL" id="KZT05390.1"/>
    </source>
</evidence>
<feature type="domain" description="Phenol hydroxylase-like C-terminal dimerisation" evidence="6">
    <location>
        <begin position="460"/>
        <end position="511"/>
    </location>
</feature>
<evidence type="ECO:0000313" key="8">
    <source>
        <dbReference type="Proteomes" id="UP000076871"/>
    </source>
</evidence>
<dbReference type="Gene3D" id="3.50.50.60">
    <property type="entry name" value="FAD/NAD(P)-binding domain"/>
    <property type="match status" value="2"/>
</dbReference>
<evidence type="ECO:0000259" key="5">
    <source>
        <dbReference type="Pfam" id="PF01494"/>
    </source>
</evidence>
<dbReference type="GO" id="GO:0016709">
    <property type="term" value="F:oxidoreductase activity, acting on paired donors, with incorporation or reduction of molecular oxygen, NAD(P)H as one donor, and incorporation of one atom of oxygen"/>
    <property type="evidence" value="ECO:0007669"/>
    <property type="project" value="UniProtKB-ARBA"/>
</dbReference>
<dbReference type="InterPro" id="IPR050641">
    <property type="entry name" value="RIFMO-like"/>
</dbReference>
<evidence type="ECO:0000256" key="2">
    <source>
        <dbReference type="ARBA" id="ARBA00022630"/>
    </source>
</evidence>
<dbReference type="AlphaFoldDB" id="A0A165DQA3"/>
<dbReference type="GeneID" id="63829738"/>
<dbReference type="InterPro" id="IPR036188">
    <property type="entry name" value="FAD/NAD-bd_sf"/>
</dbReference>
<dbReference type="Gene3D" id="3.30.70.2450">
    <property type="match status" value="1"/>
</dbReference>
<evidence type="ECO:0000256" key="3">
    <source>
        <dbReference type="ARBA" id="ARBA00022827"/>
    </source>
</evidence>
<dbReference type="RefSeq" id="XP_040763130.1">
    <property type="nucleotide sequence ID" value="XM_040912710.1"/>
</dbReference>
<comment type="cofactor">
    <cofactor evidence="1">
        <name>FAD</name>
        <dbReference type="ChEBI" id="CHEBI:57692"/>
    </cofactor>
</comment>
<evidence type="ECO:0000256" key="1">
    <source>
        <dbReference type="ARBA" id="ARBA00001974"/>
    </source>
</evidence>
<dbReference type="PANTHER" id="PTHR43004:SF19">
    <property type="entry name" value="BINDING MONOOXYGENASE, PUTATIVE (JCVI)-RELATED"/>
    <property type="match status" value="1"/>
</dbReference>
<dbReference type="SUPFAM" id="SSF51905">
    <property type="entry name" value="FAD/NAD(P)-binding domain"/>
    <property type="match status" value="1"/>
</dbReference>
<keyword evidence="4" id="KW-0560">Oxidoreductase</keyword>
<dbReference type="Pfam" id="PF01494">
    <property type="entry name" value="FAD_binding_3"/>
    <property type="match status" value="2"/>
</dbReference>
<dbReference type="Gene3D" id="3.40.30.20">
    <property type="match status" value="1"/>
</dbReference>
<proteinExistence type="predicted"/>
<evidence type="ECO:0000259" key="6">
    <source>
        <dbReference type="Pfam" id="PF07976"/>
    </source>
</evidence>
<dbReference type="InParanoid" id="A0A165DQA3"/>
<dbReference type="PRINTS" id="PR00420">
    <property type="entry name" value="RNGMNOXGNASE"/>
</dbReference>
<gene>
    <name evidence="7" type="ORF">LAESUDRAFT_760263</name>
</gene>
<keyword evidence="7" id="KW-0503">Monooxygenase</keyword>
<dbReference type="PANTHER" id="PTHR43004">
    <property type="entry name" value="TRK SYSTEM POTASSIUM UPTAKE PROTEIN"/>
    <property type="match status" value="1"/>
</dbReference>
<reference evidence="7 8" key="1">
    <citation type="journal article" date="2016" name="Mol. Biol. Evol.">
        <title>Comparative Genomics of Early-Diverging Mushroom-Forming Fungi Provides Insights into the Origins of Lignocellulose Decay Capabilities.</title>
        <authorList>
            <person name="Nagy L.G."/>
            <person name="Riley R."/>
            <person name="Tritt A."/>
            <person name="Adam C."/>
            <person name="Daum C."/>
            <person name="Floudas D."/>
            <person name="Sun H."/>
            <person name="Yadav J.S."/>
            <person name="Pangilinan J."/>
            <person name="Larsson K.H."/>
            <person name="Matsuura K."/>
            <person name="Barry K."/>
            <person name="Labutti K."/>
            <person name="Kuo R."/>
            <person name="Ohm R.A."/>
            <person name="Bhattacharya S.S."/>
            <person name="Shirouzu T."/>
            <person name="Yoshinaga Y."/>
            <person name="Martin F.M."/>
            <person name="Grigoriev I.V."/>
            <person name="Hibbett D.S."/>
        </authorList>
    </citation>
    <scope>NUCLEOTIDE SEQUENCE [LARGE SCALE GENOMIC DNA]</scope>
    <source>
        <strain evidence="7 8">93-53</strain>
    </source>
</reference>
<dbReference type="STRING" id="1314785.A0A165DQA3"/>
<feature type="domain" description="FAD-binding" evidence="5">
    <location>
        <begin position="231"/>
        <end position="338"/>
    </location>
</feature>
<dbReference type="InterPro" id="IPR012941">
    <property type="entry name" value="Phe_hydrox_C_dim_dom"/>
</dbReference>
<sequence length="516" mass="56058">MPQTLSTPVLIVGAGPVGLLLALTLLKNGTSVRIIDKLPSYHVGSRGAGVMPRSLELYNYLGVLPDMQAEGASLMPIRVYKLPGGVEVLKEFNMQTAQDPSPDVPYINGLLIGQNRQEGVLRKHLEQFGCHVELNTELHSFRQQEDYVVAEIVKKTGKSEQRETVLAHWLIGAYGAKEQFLFSDVEIFGISKDALHSWGNVSDRSLSLRPTYEGDVFNIIAAGHVDYAKLIDDREELVKFVHSVSNRDDIKVGKVIWLSAYTPNIRMVDKFGEGRVFVAGDAAHVHSPSGGQGLNSGIQDAINLGWKLSLVEKGIASRSLLSTYNEERLPVIKDMLKRTTAILGRIMATKIGDDISAWKREGFLKQLGVNYRWSSIVVGERTPCTAEEKAELIDNAYGGGEGIRAGDRAPAAPGLLIVHERENIGSVLKATKLYPEGLVRSVIVLPQTAPECADVQSADLLLSDGSGHAYESYAVSPTSGGMTIVIVRPDGVIGGIVLGVDGLTKYFRNVFSALAM</sequence>
<keyword evidence="2" id="KW-0285">Flavoprotein</keyword>
<dbReference type="EMBL" id="KV427630">
    <property type="protein sequence ID" value="KZT05390.1"/>
    <property type="molecule type" value="Genomic_DNA"/>
</dbReference>
<organism evidence="7 8">
    <name type="scientific">Laetiporus sulphureus 93-53</name>
    <dbReference type="NCBI Taxonomy" id="1314785"/>
    <lineage>
        <taxon>Eukaryota</taxon>
        <taxon>Fungi</taxon>
        <taxon>Dikarya</taxon>
        <taxon>Basidiomycota</taxon>
        <taxon>Agaricomycotina</taxon>
        <taxon>Agaricomycetes</taxon>
        <taxon>Polyporales</taxon>
        <taxon>Laetiporus</taxon>
    </lineage>
</organism>
<keyword evidence="8" id="KW-1185">Reference proteome</keyword>
<feature type="domain" description="FAD-binding" evidence="5">
    <location>
        <begin position="7"/>
        <end position="177"/>
    </location>
</feature>
<evidence type="ECO:0000256" key="4">
    <source>
        <dbReference type="ARBA" id="ARBA00023002"/>
    </source>
</evidence>
<dbReference type="Proteomes" id="UP000076871">
    <property type="component" value="Unassembled WGS sequence"/>
</dbReference>